<dbReference type="EMBL" id="QQAH01000022">
    <property type="protein sequence ID" value="RDD80057.1"/>
    <property type="molecule type" value="Genomic_DNA"/>
</dbReference>
<feature type="transmembrane region" description="Helical" evidence="1">
    <location>
        <begin position="6"/>
        <end position="23"/>
    </location>
</feature>
<keyword evidence="1" id="KW-0812">Transmembrane</keyword>
<dbReference type="AlphaFoldDB" id="A0A369UHU3"/>
<organism evidence="2 3">
    <name type="scientific">Dyella tabacisoli</name>
    <dbReference type="NCBI Taxonomy" id="2282381"/>
    <lineage>
        <taxon>Bacteria</taxon>
        <taxon>Pseudomonadati</taxon>
        <taxon>Pseudomonadota</taxon>
        <taxon>Gammaproteobacteria</taxon>
        <taxon>Lysobacterales</taxon>
        <taxon>Rhodanobacteraceae</taxon>
        <taxon>Dyella</taxon>
    </lineage>
</organism>
<dbReference type="RefSeq" id="WP_114847204.1">
    <property type="nucleotide sequence ID" value="NZ_JBHSPE010000025.1"/>
</dbReference>
<dbReference type="Proteomes" id="UP000253782">
    <property type="component" value="Unassembled WGS sequence"/>
</dbReference>
<accession>A0A369UHU3</accession>
<gene>
    <name evidence="2" type="ORF">DVJ77_19490</name>
</gene>
<evidence type="ECO:0000256" key="1">
    <source>
        <dbReference type="SAM" id="Phobius"/>
    </source>
</evidence>
<sequence length="106" mass="11661">MWFDYVFWAFFAFVLAHMAWRYFRSGSFTGAMLGGKIKREIGQASASSGSFSSQTLKVYTMESSDGESFIGMSLVSKAPLAASMQPIKLSKSQAQDLVQLLQQALA</sequence>
<evidence type="ECO:0000313" key="3">
    <source>
        <dbReference type="Proteomes" id="UP000253782"/>
    </source>
</evidence>
<reference evidence="2 3" key="1">
    <citation type="submission" date="2018-07" db="EMBL/GenBank/DDBJ databases">
        <title>Dyella tabacisoli L4-6T, whole genome shotgun sequence.</title>
        <authorList>
            <person name="Zhou X.-K."/>
            <person name="Li W.-J."/>
            <person name="Duan Y.-Q."/>
        </authorList>
    </citation>
    <scope>NUCLEOTIDE SEQUENCE [LARGE SCALE GENOMIC DNA]</scope>
    <source>
        <strain evidence="2 3">L4-6</strain>
    </source>
</reference>
<name>A0A369UHU3_9GAMM</name>
<protein>
    <submittedName>
        <fullName evidence="2">Uncharacterized protein</fullName>
    </submittedName>
</protein>
<keyword evidence="1" id="KW-0472">Membrane</keyword>
<comment type="caution">
    <text evidence="2">The sequence shown here is derived from an EMBL/GenBank/DDBJ whole genome shotgun (WGS) entry which is preliminary data.</text>
</comment>
<keyword evidence="3" id="KW-1185">Reference proteome</keyword>
<keyword evidence="1" id="KW-1133">Transmembrane helix</keyword>
<evidence type="ECO:0000313" key="2">
    <source>
        <dbReference type="EMBL" id="RDD80057.1"/>
    </source>
</evidence>
<proteinExistence type="predicted"/>